<feature type="compositionally biased region" description="Low complexity" evidence="1">
    <location>
        <begin position="525"/>
        <end position="538"/>
    </location>
</feature>
<keyword evidence="3" id="KW-1185">Reference proteome</keyword>
<feature type="compositionally biased region" description="Low complexity" evidence="1">
    <location>
        <begin position="608"/>
        <end position="618"/>
    </location>
</feature>
<evidence type="ECO:0000313" key="3">
    <source>
        <dbReference type="Proteomes" id="UP000816034"/>
    </source>
</evidence>
<feature type="region of interest" description="Disordered" evidence="1">
    <location>
        <begin position="608"/>
        <end position="634"/>
    </location>
</feature>
<dbReference type="Proteomes" id="UP000816034">
    <property type="component" value="Unassembled WGS sequence"/>
</dbReference>
<name>A0AA88KXZ9_NAELO</name>
<comment type="caution">
    <text evidence="2">The sequence shown here is derived from an EMBL/GenBank/DDBJ whole genome shotgun (WGS) entry which is preliminary data.</text>
</comment>
<reference evidence="2 3" key="1">
    <citation type="journal article" date="2018" name="BMC Genomics">
        <title>The genome of Naegleria lovaniensis, the basis for a comparative approach to unravel pathogenicity factors of the human pathogenic amoeba N. fowleri.</title>
        <authorList>
            <person name="Liechti N."/>
            <person name="Schurch N."/>
            <person name="Bruggmann R."/>
            <person name="Wittwer M."/>
        </authorList>
    </citation>
    <scope>NUCLEOTIDE SEQUENCE [LARGE SCALE GENOMIC DNA]</scope>
    <source>
        <strain evidence="2 3">ATCC 30569</strain>
    </source>
</reference>
<feature type="compositionally biased region" description="Low complexity" evidence="1">
    <location>
        <begin position="61"/>
        <end position="82"/>
    </location>
</feature>
<protein>
    <submittedName>
        <fullName evidence="2">Uncharacterized protein</fullName>
    </submittedName>
</protein>
<gene>
    <name evidence="2" type="ORF">C9374_007096</name>
</gene>
<feature type="region of interest" description="Disordered" evidence="1">
    <location>
        <begin position="226"/>
        <end position="255"/>
    </location>
</feature>
<feature type="compositionally biased region" description="Polar residues" evidence="1">
    <location>
        <begin position="619"/>
        <end position="629"/>
    </location>
</feature>
<dbReference type="GeneID" id="68099550"/>
<dbReference type="EMBL" id="PYSW02000002">
    <property type="protein sequence ID" value="KAG2393565.1"/>
    <property type="molecule type" value="Genomic_DNA"/>
</dbReference>
<feature type="region of interest" description="Disordered" evidence="1">
    <location>
        <begin position="517"/>
        <end position="538"/>
    </location>
</feature>
<accession>A0AA88KXZ9</accession>
<feature type="compositionally biased region" description="Low complexity" evidence="1">
    <location>
        <begin position="228"/>
        <end position="242"/>
    </location>
</feature>
<dbReference type="RefSeq" id="XP_044555459.1">
    <property type="nucleotide sequence ID" value="XM_044697029.1"/>
</dbReference>
<feature type="region of interest" description="Disordered" evidence="1">
    <location>
        <begin position="61"/>
        <end position="121"/>
    </location>
</feature>
<proteinExistence type="predicted"/>
<evidence type="ECO:0000313" key="2">
    <source>
        <dbReference type="EMBL" id="KAG2393565.1"/>
    </source>
</evidence>
<feature type="compositionally biased region" description="Polar residues" evidence="1">
    <location>
        <begin position="109"/>
        <end position="121"/>
    </location>
</feature>
<sequence length="655" mass="71384">MSSSSNSKFTIVDLTKEVEETTKEQQVSTNGRAKRNKINKRFRNNPGFASNFFFFPSNVNSTTGQSSHNLQSQQASSSSTPQPLNCAANPSTHTAATIGKHESEKTSSSRKGLTNTSPNSYHVNSSIAQLNTFTSKGVASDIKPNFPIDEKGNTITGASHLPSEIQNTILEEASMLDLLQNEDTCVEMSPSVTQTCLSTNNAVLSNYLSSPQNLGFSNVPQSNIGLATPSLTSNSSTTPPSSQKRHGRNPTAKRGSICQEILYDKRRYSCSDLVFSQTNQSSFTNAQMATINAPQGETPVSTHGRLSSPQATWEAMQSYVFPLTRTYEASEESSNERILCEDSQHSASFSFQEEDASICEAYLMNPSLKKRRPSVQVDTDSLSSFVANFQNQMNLSSVHNSSLGFNNVVLVNQPQLQPTNQVFEPSFNTTNFMQHQTVATNTTEATTIFNSLPETVQQQVVDIIVNHLLVQSNQESTNNVENNSHQQENYISELCASNPNAPSFLDEKDLQSLDLPGFDIATSEPSSDTQPSPSLLSPSTFLNVELNVNSNVAEIGQPSLASSTISSEAFGNDLKGAIGSIIQPSPSSIRDVSRNEFLIPSSEFSSAEITSESATSSTPHQLHQGVSRSNTEEVNISEEEFENFLDILFQHVPEL</sequence>
<organism evidence="2 3">
    <name type="scientific">Naegleria lovaniensis</name>
    <name type="common">Amoeba</name>
    <dbReference type="NCBI Taxonomy" id="51637"/>
    <lineage>
        <taxon>Eukaryota</taxon>
        <taxon>Discoba</taxon>
        <taxon>Heterolobosea</taxon>
        <taxon>Tetramitia</taxon>
        <taxon>Eutetramitia</taxon>
        <taxon>Vahlkampfiidae</taxon>
        <taxon>Naegleria</taxon>
    </lineage>
</organism>
<dbReference type="AlphaFoldDB" id="A0AA88KXZ9"/>
<evidence type="ECO:0000256" key="1">
    <source>
        <dbReference type="SAM" id="MobiDB-lite"/>
    </source>
</evidence>